<keyword evidence="4" id="KW-1185">Reference proteome</keyword>
<dbReference type="GO" id="GO:0017040">
    <property type="term" value="F:N-acylsphingosine amidohydrolase activity"/>
    <property type="evidence" value="ECO:0007669"/>
    <property type="project" value="UniProtKB-EC"/>
</dbReference>
<dbReference type="InterPro" id="IPR029130">
    <property type="entry name" value="Acid_ceramidase_N"/>
</dbReference>
<dbReference type="VEuPathDB" id="FungiDB:AB675_5408"/>
<dbReference type="GeneID" id="28737497"/>
<dbReference type="EMBL" id="LFJN01000008">
    <property type="protein sequence ID" value="KPI41870.1"/>
    <property type="molecule type" value="Genomic_DNA"/>
</dbReference>
<evidence type="ECO:0000256" key="1">
    <source>
        <dbReference type="ARBA" id="ARBA00011891"/>
    </source>
</evidence>
<reference evidence="3 4" key="1">
    <citation type="submission" date="2015-06" db="EMBL/GenBank/DDBJ databases">
        <title>Draft genome of the ant-associated black yeast Phialophora attae CBS 131958.</title>
        <authorList>
            <person name="Moreno L.F."/>
            <person name="Stielow B.J."/>
            <person name="de Hoog S."/>
            <person name="Vicente V.A."/>
            <person name="Weiss V.A."/>
            <person name="de Vries M."/>
            <person name="Cruz L.M."/>
            <person name="Souza E.M."/>
        </authorList>
    </citation>
    <scope>NUCLEOTIDE SEQUENCE [LARGE SCALE GENOMIC DNA]</scope>
    <source>
        <strain evidence="3 4">CBS 131958</strain>
    </source>
</reference>
<name>A0A0N1H6T0_9EURO</name>
<accession>A0A0N1H6T0</accession>
<dbReference type="PANTHER" id="PTHR28583:SF1">
    <property type="entry name" value="ACID CERAMIDASE"/>
    <property type="match status" value="1"/>
</dbReference>
<dbReference type="EC" id="3.5.1.23" evidence="1"/>
<feature type="domain" description="Acid ceramidase N-terminal" evidence="2">
    <location>
        <begin position="11"/>
        <end position="72"/>
    </location>
</feature>
<evidence type="ECO:0000259" key="2">
    <source>
        <dbReference type="Pfam" id="PF15508"/>
    </source>
</evidence>
<dbReference type="STRING" id="1664694.A0A0N1H6T0"/>
<dbReference type="Proteomes" id="UP000038010">
    <property type="component" value="Unassembled WGS sequence"/>
</dbReference>
<dbReference type="OrthoDB" id="5273684at2759"/>
<dbReference type="RefSeq" id="XP_018001833.1">
    <property type="nucleotide sequence ID" value="XM_018145617.1"/>
</dbReference>
<proteinExistence type="predicted"/>
<comment type="caution">
    <text evidence="3">The sequence shown here is derived from an EMBL/GenBank/DDBJ whole genome shotgun (WGS) entry which is preliminary data.</text>
</comment>
<evidence type="ECO:0000313" key="4">
    <source>
        <dbReference type="Proteomes" id="UP000038010"/>
    </source>
</evidence>
<dbReference type="AlphaFoldDB" id="A0A0N1H6T0"/>
<dbReference type="PANTHER" id="PTHR28583">
    <property type="entry name" value="ACID AMIDASE"/>
    <property type="match status" value="1"/>
</dbReference>
<protein>
    <recommendedName>
        <fullName evidence="1">ceramidase</fullName>
        <ecNumber evidence="1">3.5.1.23</ecNumber>
    </recommendedName>
</protein>
<organism evidence="3 4">
    <name type="scientific">Cyphellophora attinorum</name>
    <dbReference type="NCBI Taxonomy" id="1664694"/>
    <lineage>
        <taxon>Eukaryota</taxon>
        <taxon>Fungi</taxon>
        <taxon>Dikarya</taxon>
        <taxon>Ascomycota</taxon>
        <taxon>Pezizomycotina</taxon>
        <taxon>Eurotiomycetes</taxon>
        <taxon>Chaetothyriomycetidae</taxon>
        <taxon>Chaetothyriales</taxon>
        <taxon>Cyphellophoraceae</taxon>
        <taxon>Cyphellophora</taxon>
    </lineage>
</organism>
<dbReference type="Pfam" id="PF15508">
    <property type="entry name" value="NAAA-beta"/>
    <property type="match status" value="1"/>
</dbReference>
<gene>
    <name evidence="3" type="ORF">AB675_5408</name>
</gene>
<evidence type="ECO:0000313" key="3">
    <source>
        <dbReference type="EMBL" id="KPI41870.1"/>
    </source>
</evidence>
<sequence>MSLRSTAAGRAIPVHRIDLSLPPHERYKALALKYKKQVATITPLFNELLADLGIPDAKHETINTLARWSLRRVRSREETEELRGISEVTGVEMYLLVALNVVLDLLMGCTSSVLDYIRSNEDPDRVLASSITYVGFVGVLTGVRPHLMPSLASLEHDLPSRRTTAAYLTFSDGVHALVLEKDYNTAIARHDVDGFVVATNHDFASPAFDKEPIPGAASAVGPSRTCALDDFMDDSEERAACVGDKWRRHRTAGENGITRRLAAAWTSDWPTANETTHYACVLDPDEGQVEWARVYVRPLREPHHRL</sequence>